<organism evidence="1">
    <name type="scientific">uncultured Thermomicrobiales bacterium</name>
    <dbReference type="NCBI Taxonomy" id="1645740"/>
    <lineage>
        <taxon>Bacteria</taxon>
        <taxon>Pseudomonadati</taxon>
        <taxon>Thermomicrobiota</taxon>
        <taxon>Thermomicrobia</taxon>
        <taxon>Thermomicrobiales</taxon>
        <taxon>environmental samples</taxon>
    </lineage>
</organism>
<gene>
    <name evidence="1" type="ORF">AVDCRST_MAG87-4041</name>
</gene>
<reference evidence="1" key="1">
    <citation type="submission" date="2020-02" db="EMBL/GenBank/DDBJ databases">
        <authorList>
            <person name="Meier V. D."/>
        </authorList>
    </citation>
    <scope>NUCLEOTIDE SEQUENCE</scope>
    <source>
        <strain evidence="1">AVDCRST_MAG87</strain>
    </source>
</reference>
<protein>
    <submittedName>
        <fullName evidence="1">Uncharacterized protein</fullName>
    </submittedName>
</protein>
<name>A0A6J4VR24_9BACT</name>
<accession>A0A6J4VR24</accession>
<proteinExistence type="predicted"/>
<evidence type="ECO:0000313" key="1">
    <source>
        <dbReference type="EMBL" id="CAA9586665.1"/>
    </source>
</evidence>
<sequence length="65" mass="7347">MRPVEGHDHVWVCQRHSIFARLVDEETASTLERGDAYPMHDGGDGLVVRHGDERQGGIILYYRAA</sequence>
<dbReference type="AlphaFoldDB" id="A0A6J4VR24"/>
<dbReference type="EMBL" id="CADCWJ010000896">
    <property type="protein sequence ID" value="CAA9586665.1"/>
    <property type="molecule type" value="Genomic_DNA"/>
</dbReference>